<organism evidence="8 9">
    <name type="scientific">Virgibacillus profundi</name>
    <dbReference type="NCBI Taxonomy" id="2024555"/>
    <lineage>
        <taxon>Bacteria</taxon>
        <taxon>Bacillati</taxon>
        <taxon>Bacillota</taxon>
        <taxon>Bacilli</taxon>
        <taxon>Bacillales</taxon>
        <taxon>Bacillaceae</taxon>
        <taxon>Virgibacillus</taxon>
    </lineage>
</organism>
<feature type="transmembrane region" description="Helical" evidence="7">
    <location>
        <begin position="140"/>
        <end position="160"/>
    </location>
</feature>
<feature type="transmembrane region" description="Helical" evidence="7">
    <location>
        <begin position="253"/>
        <end position="273"/>
    </location>
</feature>
<evidence type="ECO:0000256" key="7">
    <source>
        <dbReference type="SAM" id="Phobius"/>
    </source>
</evidence>
<evidence type="ECO:0008006" key="10">
    <source>
        <dbReference type="Google" id="ProtNLM"/>
    </source>
</evidence>
<dbReference type="Pfam" id="PF07690">
    <property type="entry name" value="MFS_1"/>
    <property type="match status" value="1"/>
</dbReference>
<keyword evidence="6 7" id="KW-0472">Membrane</keyword>
<proteinExistence type="predicted"/>
<evidence type="ECO:0000256" key="4">
    <source>
        <dbReference type="ARBA" id="ARBA00022692"/>
    </source>
</evidence>
<evidence type="ECO:0000313" key="8">
    <source>
        <dbReference type="EMBL" id="PAV30878.1"/>
    </source>
</evidence>
<dbReference type="AlphaFoldDB" id="A0A2A2IHM9"/>
<accession>A0A2A2IHM9</accession>
<feature type="transmembrane region" description="Helical" evidence="7">
    <location>
        <begin position="100"/>
        <end position="119"/>
    </location>
</feature>
<dbReference type="GO" id="GO:0022857">
    <property type="term" value="F:transmembrane transporter activity"/>
    <property type="evidence" value="ECO:0007669"/>
    <property type="project" value="InterPro"/>
</dbReference>
<sequence>MGLFKNKNFVVMWVGQLATIFGNRFSEIAIPLIVLQLTGSPWQAALVVVCSQVAPLVLSLPVGDWVEQNPKRQIAMFAESLSFLTMSGLVVFVWLELLNIWILAGSLLILGATGLFFKVSFGAMVPGVVGRERLVSAHSYFEGADAISTFIGPVLAGFVLSGFGVAAVLTIDAMTYFVSFLGILFLTFKENKRRNTRKQPARKSYISSLKGIKYLFANYYQTFISIQHVILNFITTAITLSIIIYTSHTLNFIEWQIGMVLSAAGIGNLVGVFLLNKINHFSWKFLYAGLMLVSSSGILLILFASELHFIMFGMFVFDGALSMAFVVMDLPDKQLHLMVI</sequence>
<protein>
    <recommendedName>
        <fullName evidence="10">MFS transporter</fullName>
    </recommendedName>
</protein>
<dbReference type="Proteomes" id="UP000218887">
    <property type="component" value="Unassembled WGS sequence"/>
</dbReference>
<name>A0A2A2IHM9_9BACI</name>
<feature type="transmembrane region" description="Helical" evidence="7">
    <location>
        <begin position="309"/>
        <end position="328"/>
    </location>
</feature>
<keyword evidence="3" id="KW-1003">Cell membrane</keyword>
<comment type="subcellular location">
    <subcellularLocation>
        <location evidence="1">Cell membrane</location>
        <topology evidence="1">Multi-pass membrane protein</topology>
    </subcellularLocation>
</comment>
<dbReference type="CDD" id="cd06173">
    <property type="entry name" value="MFS_MefA_like"/>
    <property type="match status" value="1"/>
</dbReference>
<evidence type="ECO:0000256" key="3">
    <source>
        <dbReference type="ARBA" id="ARBA00022475"/>
    </source>
</evidence>
<dbReference type="PANTHER" id="PTHR43266:SF7">
    <property type="entry name" value="TRANSPORTER, PUTATIVE-RELATED"/>
    <property type="match status" value="1"/>
</dbReference>
<evidence type="ECO:0000256" key="6">
    <source>
        <dbReference type="ARBA" id="ARBA00023136"/>
    </source>
</evidence>
<dbReference type="Gene3D" id="1.20.1250.20">
    <property type="entry name" value="MFS general substrate transporter like domains"/>
    <property type="match status" value="1"/>
</dbReference>
<reference evidence="8 9" key="1">
    <citation type="submission" date="2017-08" db="EMBL/GenBank/DDBJ databases">
        <title>Virgibacillus indicus sp. nov. and Virgibacillus profoundi sp. nov, two moderately halophilic bacteria isolated from marine sediment by using the Microfluidic Streak Plate.</title>
        <authorList>
            <person name="Xu B."/>
            <person name="Hu B."/>
            <person name="Wang J."/>
            <person name="Zhu Y."/>
            <person name="Huang L."/>
            <person name="Du W."/>
            <person name="Huang Y."/>
        </authorList>
    </citation>
    <scope>NUCLEOTIDE SEQUENCE [LARGE SCALE GENOMIC DNA]</scope>
    <source>
        <strain evidence="8 9">IO3-P3-H5</strain>
    </source>
</reference>
<evidence type="ECO:0000256" key="2">
    <source>
        <dbReference type="ARBA" id="ARBA00022448"/>
    </source>
</evidence>
<evidence type="ECO:0000256" key="1">
    <source>
        <dbReference type="ARBA" id="ARBA00004651"/>
    </source>
</evidence>
<gene>
    <name evidence="8" type="ORF">CIL05_03945</name>
</gene>
<feature type="transmembrane region" description="Helical" evidence="7">
    <location>
        <begin position="166"/>
        <end position="188"/>
    </location>
</feature>
<dbReference type="InterPro" id="IPR036259">
    <property type="entry name" value="MFS_trans_sf"/>
</dbReference>
<feature type="transmembrane region" description="Helical" evidence="7">
    <location>
        <begin position="229"/>
        <end position="247"/>
    </location>
</feature>
<dbReference type="GO" id="GO:0005886">
    <property type="term" value="C:plasma membrane"/>
    <property type="evidence" value="ECO:0007669"/>
    <property type="project" value="UniProtKB-SubCell"/>
</dbReference>
<feature type="transmembrane region" description="Helical" evidence="7">
    <location>
        <begin position="285"/>
        <end position="303"/>
    </location>
</feature>
<keyword evidence="9" id="KW-1185">Reference proteome</keyword>
<comment type="caution">
    <text evidence="8">The sequence shown here is derived from an EMBL/GenBank/DDBJ whole genome shotgun (WGS) entry which is preliminary data.</text>
</comment>
<keyword evidence="4 7" id="KW-0812">Transmembrane</keyword>
<dbReference type="EMBL" id="NPOA01000002">
    <property type="protein sequence ID" value="PAV30878.1"/>
    <property type="molecule type" value="Genomic_DNA"/>
</dbReference>
<keyword evidence="2" id="KW-0813">Transport</keyword>
<keyword evidence="5 7" id="KW-1133">Transmembrane helix</keyword>
<dbReference type="RefSeq" id="WP_095654208.1">
    <property type="nucleotide sequence ID" value="NZ_NPOA01000002.1"/>
</dbReference>
<evidence type="ECO:0000256" key="5">
    <source>
        <dbReference type="ARBA" id="ARBA00022989"/>
    </source>
</evidence>
<dbReference type="SUPFAM" id="SSF103473">
    <property type="entry name" value="MFS general substrate transporter"/>
    <property type="match status" value="1"/>
</dbReference>
<dbReference type="InterPro" id="IPR011701">
    <property type="entry name" value="MFS"/>
</dbReference>
<dbReference type="PANTHER" id="PTHR43266">
    <property type="entry name" value="MACROLIDE-EFFLUX PROTEIN"/>
    <property type="match status" value="1"/>
</dbReference>
<dbReference type="OrthoDB" id="2707121at2"/>
<evidence type="ECO:0000313" key="9">
    <source>
        <dbReference type="Proteomes" id="UP000218887"/>
    </source>
</evidence>
<feature type="transmembrane region" description="Helical" evidence="7">
    <location>
        <begin position="74"/>
        <end position="94"/>
    </location>
</feature>